<evidence type="ECO:0000256" key="2">
    <source>
        <dbReference type="ARBA" id="ARBA00023315"/>
    </source>
</evidence>
<dbReference type="AlphaFoldDB" id="A0A0N9HSJ0"/>
<evidence type="ECO:0000259" key="3">
    <source>
        <dbReference type="PROSITE" id="PS51186"/>
    </source>
</evidence>
<dbReference type="Gene3D" id="3.40.630.30">
    <property type="match status" value="1"/>
</dbReference>
<evidence type="ECO:0000313" key="5">
    <source>
        <dbReference type="Proteomes" id="UP000063699"/>
    </source>
</evidence>
<keyword evidence="2" id="KW-0012">Acyltransferase</keyword>
<gene>
    <name evidence="4" type="ORF">AOZ06_13965</name>
</gene>
<keyword evidence="5" id="KW-1185">Reference proteome</keyword>
<dbReference type="InterPro" id="IPR050832">
    <property type="entry name" value="Bact_Acetyltransf"/>
</dbReference>
<organism evidence="4 5">
    <name type="scientific">Kibdelosporangium phytohabitans</name>
    <dbReference type="NCBI Taxonomy" id="860235"/>
    <lineage>
        <taxon>Bacteria</taxon>
        <taxon>Bacillati</taxon>
        <taxon>Actinomycetota</taxon>
        <taxon>Actinomycetes</taxon>
        <taxon>Pseudonocardiales</taxon>
        <taxon>Pseudonocardiaceae</taxon>
        <taxon>Kibdelosporangium</taxon>
    </lineage>
</organism>
<sequence length="257" mass="27285">MVANFVAHSSHLHLRSEGMTVVRSDDLVIADGDVGDDTFNIIARARFSEDDADDRIAETVSAVDGAFSWWVDPTSTPGSLSERIAVAGYPAHDPEPGMVATLSALPEPTVPDGLEIRQVTTPDELADYALVLAANWDPPAPGVVRFYSRVAKAALDPECQARYFVGCYDGAAVCAAEAFLAHEVAGLYNVSTLVSHRRRGFGRAITLAALHAARAEGFGTAVLQASPDGQPIYRALGFADLGTFTEHSVTGCRRSAP</sequence>
<evidence type="ECO:0000256" key="1">
    <source>
        <dbReference type="ARBA" id="ARBA00022679"/>
    </source>
</evidence>
<dbReference type="SUPFAM" id="SSF55729">
    <property type="entry name" value="Acyl-CoA N-acyltransferases (Nat)"/>
    <property type="match status" value="1"/>
</dbReference>
<evidence type="ECO:0000313" key="4">
    <source>
        <dbReference type="EMBL" id="ALG07873.1"/>
    </source>
</evidence>
<dbReference type="Pfam" id="PF00583">
    <property type="entry name" value="Acetyltransf_1"/>
    <property type="match status" value="1"/>
</dbReference>
<dbReference type="STRING" id="860235.AOZ06_13965"/>
<name>A0A0N9HSJ0_9PSEU</name>
<dbReference type="InterPro" id="IPR016181">
    <property type="entry name" value="Acyl_CoA_acyltransferase"/>
</dbReference>
<reference evidence="4 5" key="1">
    <citation type="submission" date="2015-07" db="EMBL/GenBank/DDBJ databases">
        <title>Genome sequencing of Kibdelosporangium phytohabitans.</title>
        <authorList>
            <person name="Qin S."/>
            <person name="Xing K."/>
        </authorList>
    </citation>
    <scope>NUCLEOTIDE SEQUENCE [LARGE SCALE GENOMIC DNA]</scope>
    <source>
        <strain evidence="4 5">KLBMP1111</strain>
    </source>
</reference>
<accession>A0A0N9HSJ0</accession>
<dbReference type="PROSITE" id="PS51186">
    <property type="entry name" value="GNAT"/>
    <property type="match status" value="1"/>
</dbReference>
<dbReference type="EMBL" id="CP012752">
    <property type="protein sequence ID" value="ALG07873.1"/>
    <property type="molecule type" value="Genomic_DNA"/>
</dbReference>
<keyword evidence="1 4" id="KW-0808">Transferase</keyword>
<dbReference type="GO" id="GO:0016747">
    <property type="term" value="F:acyltransferase activity, transferring groups other than amino-acyl groups"/>
    <property type="evidence" value="ECO:0007669"/>
    <property type="project" value="InterPro"/>
</dbReference>
<dbReference type="Proteomes" id="UP000063699">
    <property type="component" value="Chromosome"/>
</dbReference>
<dbReference type="InterPro" id="IPR000182">
    <property type="entry name" value="GNAT_dom"/>
</dbReference>
<feature type="domain" description="N-acetyltransferase" evidence="3">
    <location>
        <begin position="114"/>
        <end position="257"/>
    </location>
</feature>
<dbReference type="KEGG" id="kphy:AOZ06_13965"/>
<dbReference type="CDD" id="cd04301">
    <property type="entry name" value="NAT_SF"/>
    <property type="match status" value="1"/>
</dbReference>
<dbReference type="PANTHER" id="PTHR43877">
    <property type="entry name" value="AMINOALKYLPHOSPHONATE N-ACETYLTRANSFERASE-RELATED-RELATED"/>
    <property type="match status" value="1"/>
</dbReference>
<proteinExistence type="predicted"/>
<protein>
    <submittedName>
        <fullName evidence="4">Acetyltransferase</fullName>
    </submittedName>
</protein>